<evidence type="ECO:0000313" key="3">
    <source>
        <dbReference type="Proteomes" id="UP001226084"/>
    </source>
</evidence>
<accession>A0AAP5ECN7</accession>
<organism evidence="2 3">
    <name type="scientific">Stenotrophomonas rhizophila</name>
    <dbReference type="NCBI Taxonomy" id="216778"/>
    <lineage>
        <taxon>Bacteria</taxon>
        <taxon>Pseudomonadati</taxon>
        <taxon>Pseudomonadota</taxon>
        <taxon>Gammaproteobacteria</taxon>
        <taxon>Lysobacterales</taxon>
        <taxon>Lysobacteraceae</taxon>
        <taxon>Stenotrophomonas</taxon>
    </lineage>
</organism>
<dbReference type="Proteomes" id="UP001226084">
    <property type="component" value="Unassembled WGS sequence"/>
</dbReference>
<proteinExistence type="predicted"/>
<dbReference type="RefSeq" id="WP_093533494.1">
    <property type="nucleotide sequence ID" value="NZ_CP118898.1"/>
</dbReference>
<name>A0AAP5ECN7_9GAMM</name>
<dbReference type="EMBL" id="JAUTAS010000001">
    <property type="protein sequence ID" value="MDQ1107851.1"/>
    <property type="molecule type" value="Genomic_DNA"/>
</dbReference>
<evidence type="ECO:0008006" key="4">
    <source>
        <dbReference type="Google" id="ProtNLM"/>
    </source>
</evidence>
<feature type="chain" id="PRO_5042827516" description="Secreted protein" evidence="1">
    <location>
        <begin position="22"/>
        <end position="153"/>
    </location>
</feature>
<comment type="caution">
    <text evidence="2">The sequence shown here is derived from an EMBL/GenBank/DDBJ whole genome shotgun (WGS) entry which is preliminary data.</text>
</comment>
<sequence length="153" mass="16678">MKILHALIFLGLSLTAGIATAQSAAKCPALPESSGLQWQEQSAATYVLCKATAADGREVMTMMLTGRDPEIPLARPLRQEKGNFAGESLYWYQPDLGGQQPPGYATRRMTVVKFDKNRYAQISLYPSDASELRTLQTLSQGMNLNPSAVAAER</sequence>
<feature type="signal peptide" evidence="1">
    <location>
        <begin position="1"/>
        <end position="21"/>
    </location>
</feature>
<keyword evidence="1" id="KW-0732">Signal</keyword>
<evidence type="ECO:0000313" key="2">
    <source>
        <dbReference type="EMBL" id="MDQ1107851.1"/>
    </source>
</evidence>
<gene>
    <name evidence="2" type="ORF">QE424_001010</name>
</gene>
<reference evidence="2" key="1">
    <citation type="submission" date="2023-07" db="EMBL/GenBank/DDBJ databases">
        <title>Functional and genomic diversity of the sorghum phyllosphere microbiome.</title>
        <authorList>
            <person name="Shade A."/>
        </authorList>
    </citation>
    <scope>NUCLEOTIDE SEQUENCE</scope>
    <source>
        <strain evidence="2">SORGH_AS_0457</strain>
    </source>
</reference>
<evidence type="ECO:0000256" key="1">
    <source>
        <dbReference type="SAM" id="SignalP"/>
    </source>
</evidence>
<protein>
    <recommendedName>
        <fullName evidence="4">Secreted protein</fullName>
    </recommendedName>
</protein>
<dbReference type="AlphaFoldDB" id="A0AAP5ECN7"/>